<dbReference type="STRING" id="634771.SAMN04488128_10459"/>
<reference evidence="2" key="1">
    <citation type="submission" date="2017-02" db="EMBL/GenBank/DDBJ databases">
        <authorList>
            <person name="Varghese N."/>
            <person name="Submissions S."/>
        </authorList>
    </citation>
    <scope>NUCLEOTIDE SEQUENCE [LARGE SCALE GENOMIC DNA]</scope>
    <source>
        <strain evidence="2">DSM 22224</strain>
    </source>
</reference>
<evidence type="ECO:0000313" key="1">
    <source>
        <dbReference type="EMBL" id="SKA36187.1"/>
    </source>
</evidence>
<evidence type="ECO:0000313" key="2">
    <source>
        <dbReference type="Proteomes" id="UP000190367"/>
    </source>
</evidence>
<gene>
    <name evidence="1" type="ORF">SAMN04488128_10459</name>
</gene>
<proteinExistence type="predicted"/>
<accession>A0A1T4T6Y6</accession>
<dbReference type="OrthoDB" id="120749at2"/>
<dbReference type="AlphaFoldDB" id="A0A1T4T6Y6"/>
<keyword evidence="2" id="KW-1185">Reference proteome</keyword>
<protein>
    <submittedName>
        <fullName evidence="1">Uncharacterized protein</fullName>
    </submittedName>
</protein>
<name>A0A1T4T6Y6_9BACT</name>
<organism evidence="1 2">
    <name type="scientific">Chitinophaga eiseniae</name>
    <dbReference type="NCBI Taxonomy" id="634771"/>
    <lineage>
        <taxon>Bacteria</taxon>
        <taxon>Pseudomonadati</taxon>
        <taxon>Bacteroidota</taxon>
        <taxon>Chitinophagia</taxon>
        <taxon>Chitinophagales</taxon>
        <taxon>Chitinophagaceae</taxon>
        <taxon>Chitinophaga</taxon>
    </lineage>
</organism>
<sequence>MRTLLKVVMEVTASNAAIKNARLPEIIKATVDKLKPEACFFLATEGCRTGMFVFDLKDPAEIPGIAEPFFMELNAKLEFQPVMNLEDLKKGLAAIGQ</sequence>
<dbReference type="Proteomes" id="UP000190367">
    <property type="component" value="Unassembled WGS sequence"/>
</dbReference>
<dbReference type="RefSeq" id="WP_078671431.1">
    <property type="nucleotide sequence ID" value="NZ_FUWZ01000004.1"/>
</dbReference>
<dbReference type="EMBL" id="FUWZ01000004">
    <property type="protein sequence ID" value="SKA36187.1"/>
    <property type="molecule type" value="Genomic_DNA"/>
</dbReference>